<evidence type="ECO:0000313" key="3">
    <source>
        <dbReference type="Proteomes" id="UP000191094"/>
    </source>
</evidence>
<evidence type="ECO:0000256" key="1">
    <source>
        <dbReference type="SAM" id="SignalP"/>
    </source>
</evidence>
<proteinExistence type="predicted"/>
<accession>A0A1T0CH24</accession>
<keyword evidence="3" id="KW-1185">Reference proteome</keyword>
<dbReference type="InterPro" id="IPR011990">
    <property type="entry name" value="TPR-like_helical_dom_sf"/>
</dbReference>
<dbReference type="EMBL" id="MUYT01000004">
    <property type="protein sequence ID" value="OOS21614.1"/>
    <property type="molecule type" value="Genomic_DNA"/>
</dbReference>
<reference evidence="2 3" key="1">
    <citation type="submission" date="2017-02" db="EMBL/GenBank/DDBJ databases">
        <title>Draft genome sequence of Moraxella lincolnii CCUG 9405T type strain.</title>
        <authorList>
            <person name="Salva-Serra F."/>
            <person name="Engstrom-Jakobsson H."/>
            <person name="Thorell K."/>
            <person name="Jaen-Luchoro D."/>
            <person name="Gonzales-Siles L."/>
            <person name="Karlsson R."/>
            <person name="Yazdan S."/>
            <person name="Boulund F."/>
            <person name="Johnning A."/>
            <person name="Engstrand L."/>
            <person name="Kristiansson E."/>
            <person name="Moore E."/>
        </authorList>
    </citation>
    <scope>NUCLEOTIDE SEQUENCE [LARGE SCALE GENOMIC DNA]</scope>
    <source>
        <strain evidence="2 3">CCUG 9405</strain>
    </source>
</reference>
<dbReference type="AlphaFoldDB" id="A0A1T0CH24"/>
<organism evidence="2 3">
    <name type="scientific">Lwoffella lincolnii</name>
    <dbReference type="NCBI Taxonomy" id="90241"/>
    <lineage>
        <taxon>Bacteria</taxon>
        <taxon>Pseudomonadati</taxon>
        <taxon>Pseudomonadota</taxon>
        <taxon>Gammaproteobacteria</taxon>
        <taxon>Moraxellales</taxon>
        <taxon>Moraxellaceae</taxon>
        <taxon>Lwoffella</taxon>
    </lineage>
</organism>
<gene>
    <name evidence="2" type="ORF">B0682_02750</name>
</gene>
<dbReference type="SUPFAM" id="SSF48452">
    <property type="entry name" value="TPR-like"/>
    <property type="match status" value="1"/>
</dbReference>
<dbReference type="Proteomes" id="UP000191094">
    <property type="component" value="Unassembled WGS sequence"/>
</dbReference>
<dbReference type="RefSeq" id="WP_078306571.1">
    <property type="nucleotide sequence ID" value="NZ_MUYT01000004.1"/>
</dbReference>
<name>A0A1T0CH24_9GAMM</name>
<keyword evidence="1" id="KW-0732">Signal</keyword>
<dbReference type="Gene3D" id="1.25.40.10">
    <property type="entry name" value="Tetratricopeptide repeat domain"/>
    <property type="match status" value="1"/>
</dbReference>
<feature type="signal peptide" evidence="1">
    <location>
        <begin position="1"/>
        <end position="38"/>
    </location>
</feature>
<comment type="caution">
    <text evidence="2">The sequence shown here is derived from an EMBL/GenBank/DDBJ whole genome shotgun (WGS) entry which is preliminary data.</text>
</comment>
<dbReference type="OrthoDB" id="6656286at2"/>
<evidence type="ECO:0000313" key="2">
    <source>
        <dbReference type="EMBL" id="OOS21614.1"/>
    </source>
</evidence>
<sequence>MPFLVFNLTSHKINALITASALSLLVSITPITASHANAQTIQMLGTPLNPSTLPNIPTPSVSVSDLAFIPTVLINQSTTGNAQIDVSLLDEFLADIEPNVRHYPPNFPNRSQQYHTSQTIKAYATWIAQFADAPNASYDVLMRAAKLNGMARNLDMGSDYAVAASNYVAKAIKLKPNDVDANLLYGILLSEGGAYKQGKKYLDIAANQGSVEAEQTMAQAEIMADNVSAGLQRLHRLQKKHPNNAQIAQQIAIVDAGKFRIWDIPAPDINVKPIN</sequence>
<feature type="chain" id="PRO_5013272821" description="Sel1 repeat family protein" evidence="1">
    <location>
        <begin position="39"/>
        <end position="275"/>
    </location>
</feature>
<protein>
    <recommendedName>
        <fullName evidence="4">Sel1 repeat family protein</fullName>
    </recommendedName>
</protein>
<dbReference type="STRING" id="90241.B0682_02750"/>
<evidence type="ECO:0008006" key="4">
    <source>
        <dbReference type="Google" id="ProtNLM"/>
    </source>
</evidence>